<dbReference type="CDD" id="cd02440">
    <property type="entry name" value="AdoMet_MTases"/>
    <property type="match status" value="1"/>
</dbReference>
<keyword evidence="2" id="KW-0808">Transferase</keyword>
<reference evidence="5" key="1">
    <citation type="journal article" date="2019" name="Int. J. Syst. Evol. Microbiol.">
        <title>The Global Catalogue of Microorganisms (GCM) 10K type strain sequencing project: providing services to taxonomists for standard genome sequencing and annotation.</title>
        <authorList>
            <consortium name="The Broad Institute Genomics Platform"/>
            <consortium name="The Broad Institute Genome Sequencing Center for Infectious Disease"/>
            <person name="Wu L."/>
            <person name="Ma J."/>
        </authorList>
    </citation>
    <scope>NUCLEOTIDE SEQUENCE [LARGE SCALE GENOMIC DNA]</scope>
    <source>
        <strain evidence="5">PJ61</strain>
    </source>
</reference>
<evidence type="ECO:0000256" key="2">
    <source>
        <dbReference type="ARBA" id="ARBA00022679"/>
    </source>
</evidence>
<protein>
    <submittedName>
        <fullName evidence="4">Class I SAM-dependent DNA methyltransferase</fullName>
    </submittedName>
</protein>
<dbReference type="RefSeq" id="WP_376977420.1">
    <property type="nucleotide sequence ID" value="NZ_JBHSDQ010000003.1"/>
</dbReference>
<evidence type="ECO:0000313" key="5">
    <source>
        <dbReference type="Proteomes" id="UP001595778"/>
    </source>
</evidence>
<dbReference type="GO" id="GO:0008168">
    <property type="term" value="F:methyltransferase activity"/>
    <property type="evidence" value="ECO:0007669"/>
    <property type="project" value="UniProtKB-KW"/>
</dbReference>
<dbReference type="PANTHER" id="PTHR43861:SF1">
    <property type="entry name" value="TRANS-ACONITATE 2-METHYLTRANSFERASE"/>
    <property type="match status" value="1"/>
</dbReference>
<dbReference type="InterPro" id="IPR041698">
    <property type="entry name" value="Methyltransf_25"/>
</dbReference>
<dbReference type="PANTHER" id="PTHR43861">
    <property type="entry name" value="TRANS-ACONITATE 2-METHYLTRANSFERASE-RELATED"/>
    <property type="match status" value="1"/>
</dbReference>
<comment type="caution">
    <text evidence="4">The sequence shown here is derived from an EMBL/GenBank/DDBJ whole genome shotgun (WGS) entry which is preliminary data.</text>
</comment>
<name>A0ABV8WKM5_9MICC</name>
<dbReference type="InterPro" id="IPR029063">
    <property type="entry name" value="SAM-dependent_MTases_sf"/>
</dbReference>
<dbReference type="SUPFAM" id="SSF53335">
    <property type="entry name" value="S-adenosyl-L-methionine-dependent methyltransferases"/>
    <property type="match status" value="1"/>
</dbReference>
<keyword evidence="5" id="KW-1185">Reference proteome</keyword>
<evidence type="ECO:0000256" key="1">
    <source>
        <dbReference type="ARBA" id="ARBA00022603"/>
    </source>
</evidence>
<feature type="domain" description="Methyltransferase" evidence="3">
    <location>
        <begin position="51"/>
        <end position="141"/>
    </location>
</feature>
<dbReference type="GO" id="GO:0032259">
    <property type="term" value="P:methylation"/>
    <property type="evidence" value="ECO:0007669"/>
    <property type="project" value="UniProtKB-KW"/>
</dbReference>
<gene>
    <name evidence="4" type="ORF">ACFO0G_10400</name>
</gene>
<dbReference type="Pfam" id="PF13649">
    <property type="entry name" value="Methyltransf_25"/>
    <property type="match status" value="1"/>
</dbReference>
<evidence type="ECO:0000259" key="3">
    <source>
        <dbReference type="Pfam" id="PF13649"/>
    </source>
</evidence>
<sequence>MTDDEVLHAYTARAAEYESLLGSVKDMGELDRRRIERWAGGLGGPGLTGPVLDAGCGPGHWTHFLQGQGLDISGVDLVPEFIRSARARFPEVRFRVASLRALDLPDGHHAGVLAWYSLIHFAPTQLPPVLTEFRRILQPQGRLLVGFFEGESGEPFDHAVTTAYYWSVDEMSAMLRDAGFEVLDVETRHDPRRRPHAAIAAIARSEKTK</sequence>
<dbReference type="Proteomes" id="UP001595778">
    <property type="component" value="Unassembled WGS sequence"/>
</dbReference>
<dbReference type="Gene3D" id="3.40.50.150">
    <property type="entry name" value="Vaccinia Virus protein VP39"/>
    <property type="match status" value="1"/>
</dbReference>
<dbReference type="EMBL" id="JBHSDQ010000003">
    <property type="protein sequence ID" value="MFC4396500.1"/>
    <property type="molecule type" value="Genomic_DNA"/>
</dbReference>
<proteinExistence type="predicted"/>
<organism evidence="4 5">
    <name type="scientific">Arthrobacter sedimenti</name>
    <dbReference type="NCBI Taxonomy" id="2694931"/>
    <lineage>
        <taxon>Bacteria</taxon>
        <taxon>Bacillati</taxon>
        <taxon>Actinomycetota</taxon>
        <taxon>Actinomycetes</taxon>
        <taxon>Micrococcales</taxon>
        <taxon>Micrococcaceae</taxon>
        <taxon>Arthrobacter</taxon>
    </lineage>
</organism>
<keyword evidence="1 4" id="KW-0489">Methyltransferase</keyword>
<evidence type="ECO:0000313" key="4">
    <source>
        <dbReference type="EMBL" id="MFC4396500.1"/>
    </source>
</evidence>
<accession>A0ABV8WKM5</accession>